<evidence type="ECO:0000313" key="8">
    <source>
        <dbReference type="Proteomes" id="UP001652626"/>
    </source>
</evidence>
<keyword evidence="4" id="KW-0804">Transcription</keyword>
<dbReference type="PANTHER" id="PTHR21411">
    <property type="entry name" value="APONTIC"/>
    <property type="match status" value="1"/>
</dbReference>
<evidence type="ECO:0000256" key="6">
    <source>
        <dbReference type="SAM" id="MobiDB-lite"/>
    </source>
</evidence>
<dbReference type="Gene3D" id="1.10.10.60">
    <property type="entry name" value="Homeodomain-like"/>
    <property type="match status" value="1"/>
</dbReference>
<evidence type="ECO:0000256" key="1">
    <source>
        <dbReference type="ARBA" id="ARBA00011764"/>
    </source>
</evidence>
<feature type="compositionally biased region" description="Acidic residues" evidence="6">
    <location>
        <begin position="283"/>
        <end position="297"/>
    </location>
</feature>
<evidence type="ECO:0000256" key="3">
    <source>
        <dbReference type="ARBA" id="ARBA00023015"/>
    </source>
</evidence>
<comment type="function">
    <text evidence="5">Involved in transvection phenomena (= synapsis-dependent gene expression), where the synaptic pairing of chromosomes carrying genes with which zeste interacts influences the expression of these genes. Zeste binds to DNA and stimulates transcription from a nearby promoter.</text>
</comment>
<accession>A0A8B8IRV7</accession>
<dbReference type="InterPro" id="IPR028002">
    <property type="entry name" value="Myb_DNA-bind_5"/>
</dbReference>
<keyword evidence="8" id="KW-1185">Reference proteome</keyword>
<sequence>MDDQNIQNDTSSSAYIVPFRSPAFSKEEVRVLVNLVAKYKHIILNKCTNSTTNHAKEAAWVKITKEINKQGFKYSRSVDSLKTKWENLKKEARKTSKNLINLNRTENDVLCQIVSMINDSEKNTNEIPQDWLEEINDLHEGDENNSSKLWDDSNDKQSDESSDGAEDDKLMLNRSLNFAPQECSLLLKCIKDEKKSIFCKESSGRAYKMKNNAWARITYTFNKQSPQKRTTKVLRTKFNNMKRMAKKVRYKDFNIKNQIEKLLDDRNEEIKTEPHFEYKNDLDSDNDDENENDDDDSHDIHGISNEHCEEMSDPLGTVLKGDSGIDSICHFGSGKQFENKEVVKLKLELLKYQLETAKLERQRVVEAAQAEAGERQARAIETSLRLRAARLALVSAEQQLSPSHPALHYGERETRAQQYMRYPHT</sequence>
<dbReference type="SMART" id="SM00717">
    <property type="entry name" value="SANT"/>
    <property type="match status" value="2"/>
</dbReference>
<keyword evidence="3" id="KW-0805">Transcription regulation</keyword>
<evidence type="ECO:0000256" key="5">
    <source>
        <dbReference type="ARBA" id="ARBA00025466"/>
    </source>
</evidence>
<feature type="compositionally biased region" description="Basic and acidic residues" evidence="6">
    <location>
        <begin position="273"/>
        <end position="282"/>
    </location>
</feature>
<feature type="domain" description="Myb-like" evidence="7">
    <location>
        <begin position="20"/>
        <end position="91"/>
    </location>
</feature>
<name>A0A8B8IRV7_VANTA</name>
<dbReference type="OMA" id="RTKFNNM"/>
<proteinExistence type="predicted"/>
<dbReference type="PANTHER" id="PTHR21411:SF0">
    <property type="entry name" value="REGULATORY PROTEIN ZESTE"/>
    <property type="match status" value="1"/>
</dbReference>
<evidence type="ECO:0000313" key="9">
    <source>
        <dbReference type="RefSeq" id="XP_026499252.2"/>
    </source>
</evidence>
<dbReference type="GeneID" id="113403046"/>
<feature type="region of interest" description="Disordered" evidence="6">
    <location>
        <begin position="273"/>
        <end position="302"/>
    </location>
</feature>
<feature type="compositionally biased region" description="Basic and acidic residues" evidence="6">
    <location>
        <begin position="149"/>
        <end position="159"/>
    </location>
</feature>
<evidence type="ECO:0000259" key="7">
    <source>
        <dbReference type="SMART" id="SM00717"/>
    </source>
</evidence>
<dbReference type="AlphaFoldDB" id="A0A8B8IRV7"/>
<organism evidence="8 9">
    <name type="scientific">Vanessa tameamea</name>
    <name type="common">Kamehameha butterfly</name>
    <dbReference type="NCBI Taxonomy" id="334116"/>
    <lineage>
        <taxon>Eukaryota</taxon>
        <taxon>Metazoa</taxon>
        <taxon>Ecdysozoa</taxon>
        <taxon>Arthropoda</taxon>
        <taxon>Hexapoda</taxon>
        <taxon>Insecta</taxon>
        <taxon>Pterygota</taxon>
        <taxon>Neoptera</taxon>
        <taxon>Endopterygota</taxon>
        <taxon>Lepidoptera</taxon>
        <taxon>Glossata</taxon>
        <taxon>Ditrysia</taxon>
        <taxon>Papilionoidea</taxon>
        <taxon>Nymphalidae</taxon>
        <taxon>Nymphalinae</taxon>
        <taxon>Vanessa</taxon>
    </lineage>
</organism>
<dbReference type="Proteomes" id="UP001652626">
    <property type="component" value="Chromosome 16"/>
</dbReference>
<dbReference type="Pfam" id="PF13873">
    <property type="entry name" value="Myb_DNA-bind_5"/>
    <property type="match status" value="2"/>
</dbReference>
<dbReference type="InterPro" id="IPR001005">
    <property type="entry name" value="SANT/Myb"/>
</dbReference>
<reference evidence="9" key="1">
    <citation type="submission" date="2025-08" db="UniProtKB">
        <authorList>
            <consortium name="RefSeq"/>
        </authorList>
    </citation>
    <scope>IDENTIFICATION</scope>
    <source>
        <tissue evidence="9">Whole body</tissue>
    </source>
</reference>
<gene>
    <name evidence="9" type="primary">LOC113403046</name>
</gene>
<dbReference type="RefSeq" id="XP_026499252.2">
    <property type="nucleotide sequence ID" value="XM_026643467.2"/>
</dbReference>
<dbReference type="OrthoDB" id="7478883at2759"/>
<evidence type="ECO:0000256" key="4">
    <source>
        <dbReference type="ARBA" id="ARBA00023163"/>
    </source>
</evidence>
<feature type="domain" description="Myb-like" evidence="7">
    <location>
        <begin position="174"/>
        <end position="244"/>
    </location>
</feature>
<evidence type="ECO:0000256" key="2">
    <source>
        <dbReference type="ARBA" id="ARBA00016807"/>
    </source>
</evidence>
<protein>
    <recommendedName>
        <fullName evidence="2">Regulatory protein zeste</fullName>
    </recommendedName>
</protein>
<dbReference type="GO" id="GO:0005634">
    <property type="term" value="C:nucleus"/>
    <property type="evidence" value="ECO:0007669"/>
    <property type="project" value="TreeGrafter"/>
</dbReference>
<feature type="region of interest" description="Disordered" evidence="6">
    <location>
        <begin position="142"/>
        <end position="167"/>
    </location>
</feature>
<comment type="subunit">
    <text evidence="1">Self-associates forming complexes of several hundred monomers.</text>
</comment>